<evidence type="ECO:0000256" key="7">
    <source>
        <dbReference type="ARBA" id="ARBA00023136"/>
    </source>
</evidence>
<keyword evidence="7 9" id="KW-0472">Membrane</keyword>
<evidence type="ECO:0000256" key="4">
    <source>
        <dbReference type="ARBA" id="ARBA00022519"/>
    </source>
</evidence>
<organism evidence="11 12">
    <name type="scientific">Proteobacteria bacterium 228</name>
    <dbReference type="NCBI Taxonomy" id="2083153"/>
    <lineage>
        <taxon>Bacteria</taxon>
        <taxon>Pseudomonadati</taxon>
        <taxon>Pseudomonadota</taxon>
    </lineage>
</organism>
<feature type="transmembrane region" description="Helical" evidence="9">
    <location>
        <begin position="22"/>
        <end position="47"/>
    </location>
</feature>
<keyword evidence="6 9" id="KW-1133">Transmembrane helix</keyword>
<evidence type="ECO:0000256" key="3">
    <source>
        <dbReference type="ARBA" id="ARBA00022475"/>
    </source>
</evidence>
<comment type="subcellular location">
    <subcellularLocation>
        <location evidence="1 9">Cell inner membrane</location>
        <topology evidence="1 9">Multi-pass membrane protein</topology>
    </subcellularLocation>
</comment>
<name>A0A2S5KS34_9PROT</name>
<evidence type="ECO:0000259" key="10">
    <source>
        <dbReference type="Pfam" id="PF04290"/>
    </source>
</evidence>
<evidence type="ECO:0000256" key="9">
    <source>
        <dbReference type="RuleBase" id="RU369079"/>
    </source>
</evidence>
<feature type="transmembrane region" description="Helical" evidence="9">
    <location>
        <begin position="147"/>
        <end position="168"/>
    </location>
</feature>
<dbReference type="OrthoDB" id="7837824at2"/>
<keyword evidence="2 9" id="KW-0813">Transport</keyword>
<feature type="transmembrane region" description="Helical" evidence="9">
    <location>
        <begin position="100"/>
        <end position="122"/>
    </location>
</feature>
<keyword evidence="3" id="KW-1003">Cell membrane</keyword>
<dbReference type="InterPro" id="IPR007387">
    <property type="entry name" value="TRAP_DctQ"/>
</dbReference>
<comment type="similarity">
    <text evidence="8 9">Belongs to the TRAP transporter small permease family.</text>
</comment>
<evidence type="ECO:0000313" key="12">
    <source>
        <dbReference type="Proteomes" id="UP000238196"/>
    </source>
</evidence>
<dbReference type="AlphaFoldDB" id="A0A2S5KS34"/>
<dbReference type="InterPro" id="IPR055348">
    <property type="entry name" value="DctQ"/>
</dbReference>
<dbReference type="PANTHER" id="PTHR35011">
    <property type="entry name" value="2,3-DIKETO-L-GULONATE TRAP TRANSPORTER SMALL PERMEASE PROTEIN YIAM"/>
    <property type="match status" value="1"/>
</dbReference>
<gene>
    <name evidence="11" type="ORF">C4K68_09755</name>
</gene>
<dbReference type="GO" id="GO:0005886">
    <property type="term" value="C:plasma membrane"/>
    <property type="evidence" value="ECO:0007669"/>
    <property type="project" value="UniProtKB-SubCell"/>
</dbReference>
<sequence>MSELSTQLSTPLSLPLAGVKKVMNFIIIAVGCLMALTFFFVVILRYIFHADLFAYEEWLMVAAFWMFFCAAAMATHDGAHINADILGFLISDPRWIWRRALLVNVLELIVLCVVTYWGYLMIAEEFAAYPKWQTTIALKIPFVVPRFAIFFGFLMMTVFNLLHLYILLKQGPASSIHGSDREDSK</sequence>
<evidence type="ECO:0000256" key="8">
    <source>
        <dbReference type="ARBA" id="ARBA00038436"/>
    </source>
</evidence>
<dbReference type="Pfam" id="PF04290">
    <property type="entry name" value="DctQ"/>
    <property type="match status" value="1"/>
</dbReference>
<feature type="domain" description="Tripartite ATP-independent periplasmic transporters DctQ component" evidence="10">
    <location>
        <begin position="34"/>
        <end position="166"/>
    </location>
</feature>
<evidence type="ECO:0000256" key="1">
    <source>
        <dbReference type="ARBA" id="ARBA00004429"/>
    </source>
</evidence>
<proteinExistence type="inferred from homology"/>
<evidence type="ECO:0000256" key="5">
    <source>
        <dbReference type="ARBA" id="ARBA00022692"/>
    </source>
</evidence>
<dbReference type="EMBL" id="PRLP01000031">
    <property type="protein sequence ID" value="PPC77540.1"/>
    <property type="molecule type" value="Genomic_DNA"/>
</dbReference>
<keyword evidence="5 9" id="KW-0812">Transmembrane</keyword>
<comment type="caution">
    <text evidence="11">The sequence shown here is derived from an EMBL/GenBank/DDBJ whole genome shotgun (WGS) entry which is preliminary data.</text>
</comment>
<evidence type="ECO:0000256" key="2">
    <source>
        <dbReference type="ARBA" id="ARBA00022448"/>
    </source>
</evidence>
<dbReference type="Proteomes" id="UP000238196">
    <property type="component" value="Unassembled WGS sequence"/>
</dbReference>
<accession>A0A2S5KS34</accession>
<evidence type="ECO:0000313" key="11">
    <source>
        <dbReference type="EMBL" id="PPC77540.1"/>
    </source>
</evidence>
<reference evidence="11 12" key="1">
    <citation type="submission" date="2018-02" db="EMBL/GenBank/DDBJ databases">
        <title>novel marine gammaproteobacteria from coastal saline agro ecosystem.</title>
        <authorList>
            <person name="Krishnan R."/>
            <person name="Ramesh Kumar N."/>
        </authorList>
    </citation>
    <scope>NUCLEOTIDE SEQUENCE [LARGE SCALE GENOMIC DNA]</scope>
    <source>
        <strain evidence="11 12">228</strain>
    </source>
</reference>
<comment type="function">
    <text evidence="9">Part of the tripartite ATP-independent periplasmic (TRAP) transport system.</text>
</comment>
<feature type="transmembrane region" description="Helical" evidence="9">
    <location>
        <begin position="59"/>
        <end position="79"/>
    </location>
</feature>
<evidence type="ECO:0000256" key="6">
    <source>
        <dbReference type="ARBA" id="ARBA00022989"/>
    </source>
</evidence>
<keyword evidence="4 9" id="KW-0997">Cell inner membrane</keyword>
<dbReference type="GO" id="GO:0022857">
    <property type="term" value="F:transmembrane transporter activity"/>
    <property type="evidence" value="ECO:0007669"/>
    <property type="project" value="UniProtKB-UniRule"/>
</dbReference>
<comment type="subunit">
    <text evidence="9">The complex comprises the extracytoplasmic solute receptor protein and the two transmembrane proteins.</text>
</comment>
<protein>
    <recommendedName>
        <fullName evidence="9">TRAP transporter small permease protein</fullName>
    </recommendedName>
</protein>